<organism evidence="4 5">
    <name type="scientific">Protaetiibacter mangrovi</name>
    <dbReference type="NCBI Taxonomy" id="2970926"/>
    <lineage>
        <taxon>Bacteria</taxon>
        <taxon>Bacillati</taxon>
        <taxon>Actinomycetota</taxon>
        <taxon>Actinomycetes</taxon>
        <taxon>Micrococcales</taxon>
        <taxon>Microbacteriaceae</taxon>
        <taxon>Protaetiibacter</taxon>
    </lineage>
</organism>
<feature type="domain" description="Xylose isomerase-like TIM barrel" evidence="3">
    <location>
        <begin position="20"/>
        <end position="246"/>
    </location>
</feature>
<feature type="region of interest" description="Disordered" evidence="2">
    <location>
        <begin position="262"/>
        <end position="297"/>
    </location>
</feature>
<feature type="compositionally biased region" description="Basic residues" evidence="2">
    <location>
        <begin position="283"/>
        <end position="297"/>
    </location>
</feature>
<keyword evidence="4" id="KW-0413">Isomerase</keyword>
<dbReference type="Proteomes" id="UP001205337">
    <property type="component" value="Unassembled WGS sequence"/>
</dbReference>
<keyword evidence="1" id="KW-0119">Carbohydrate metabolism</keyword>
<dbReference type="Pfam" id="PF01261">
    <property type="entry name" value="AP_endonuc_2"/>
    <property type="match status" value="1"/>
</dbReference>
<gene>
    <name evidence="4" type="ORF">NUH29_12005</name>
</gene>
<dbReference type="InterPro" id="IPR036237">
    <property type="entry name" value="Xyl_isomerase-like_sf"/>
</dbReference>
<comment type="caution">
    <text evidence="4">The sequence shown here is derived from an EMBL/GenBank/DDBJ whole genome shotgun (WGS) entry which is preliminary data.</text>
</comment>
<evidence type="ECO:0000313" key="4">
    <source>
        <dbReference type="EMBL" id="MCS0500270.1"/>
    </source>
</evidence>
<dbReference type="InterPro" id="IPR013022">
    <property type="entry name" value="Xyl_isomerase-like_TIM-brl"/>
</dbReference>
<dbReference type="EMBL" id="JANTHX010000008">
    <property type="protein sequence ID" value="MCS0500270.1"/>
    <property type="molecule type" value="Genomic_DNA"/>
</dbReference>
<reference evidence="4 5" key="1">
    <citation type="submission" date="2022-08" db="EMBL/GenBank/DDBJ databases">
        <authorList>
            <person name="Li F."/>
        </authorList>
    </citation>
    <scope>NUCLEOTIDE SEQUENCE [LARGE SCALE GENOMIC DNA]</scope>
    <source>
        <strain evidence="4 5">10F1B-8-1</strain>
    </source>
</reference>
<protein>
    <submittedName>
        <fullName evidence="4">Sugar phosphate isomerase/epimerase</fullName>
    </submittedName>
</protein>
<dbReference type="GO" id="GO:0016853">
    <property type="term" value="F:isomerase activity"/>
    <property type="evidence" value="ECO:0007669"/>
    <property type="project" value="UniProtKB-KW"/>
</dbReference>
<sequence length="297" mass="32808">MISVGMSTTCVYPFAVEHAFRIARMAGFDSMEIMVTNDPVTQDATKLLEISERYGLPITAIHAPVLLLTTFVWGRDPQVKLEKSGELAAAVGADAVVVHPPFRWQSGYAQNFERIVRQTAKNSGVEVAVENMFPWTVKGRSMKAYSPSPDPLDLDVDHMTLDFSHASLSGRDSLEMAMAMGPKLRHIHLCDGATSAADGAILDEHLLPGEGTQPVAETLQYLASIGWDGNIVAEVNVRQEKDEQYRLEKLVQTVAFAREHLSQEHATREPIEGGRGDLPLKIRQARRHEKKSAKPAR</sequence>
<keyword evidence="5" id="KW-1185">Reference proteome</keyword>
<name>A0ABT1ZHV1_9MICO</name>
<evidence type="ECO:0000313" key="5">
    <source>
        <dbReference type="Proteomes" id="UP001205337"/>
    </source>
</evidence>
<dbReference type="Gene3D" id="3.20.20.150">
    <property type="entry name" value="Divalent-metal-dependent TIM barrel enzymes"/>
    <property type="match status" value="1"/>
</dbReference>
<evidence type="ECO:0000256" key="2">
    <source>
        <dbReference type="SAM" id="MobiDB-lite"/>
    </source>
</evidence>
<dbReference type="PANTHER" id="PTHR12110">
    <property type="entry name" value="HYDROXYPYRUVATE ISOMERASE"/>
    <property type="match status" value="1"/>
</dbReference>
<dbReference type="InterPro" id="IPR050312">
    <property type="entry name" value="IolE/XylAMocC-like"/>
</dbReference>
<proteinExistence type="predicted"/>
<dbReference type="RefSeq" id="WP_258799413.1">
    <property type="nucleotide sequence ID" value="NZ_JANTHX010000008.1"/>
</dbReference>
<dbReference type="PANTHER" id="PTHR12110:SF47">
    <property type="match status" value="1"/>
</dbReference>
<feature type="compositionally biased region" description="Basic and acidic residues" evidence="2">
    <location>
        <begin position="262"/>
        <end position="280"/>
    </location>
</feature>
<evidence type="ECO:0000256" key="1">
    <source>
        <dbReference type="ARBA" id="ARBA00023277"/>
    </source>
</evidence>
<dbReference type="SUPFAM" id="SSF51658">
    <property type="entry name" value="Xylose isomerase-like"/>
    <property type="match status" value="1"/>
</dbReference>
<accession>A0ABT1ZHV1</accession>
<evidence type="ECO:0000259" key="3">
    <source>
        <dbReference type="Pfam" id="PF01261"/>
    </source>
</evidence>